<dbReference type="PANTHER" id="PTHR43362">
    <property type="entry name" value="MANNITOL DEHYDROGENASE DSF1-RELATED"/>
    <property type="match status" value="1"/>
</dbReference>
<evidence type="ECO:0000256" key="1">
    <source>
        <dbReference type="ARBA" id="ARBA00006541"/>
    </source>
</evidence>
<dbReference type="PANTHER" id="PTHR43362:SF1">
    <property type="entry name" value="MANNITOL DEHYDROGENASE 2-RELATED"/>
    <property type="match status" value="1"/>
</dbReference>
<dbReference type="SUPFAM" id="SSF48179">
    <property type="entry name" value="6-phosphogluconate dehydrogenase C-terminal domain-like"/>
    <property type="match status" value="1"/>
</dbReference>
<feature type="domain" description="Mannitol dehydrogenase C-terminal" evidence="8">
    <location>
        <begin position="303"/>
        <end position="482"/>
    </location>
</feature>
<dbReference type="STRING" id="405436.SAMN05444365_101666"/>
<comment type="similarity">
    <text evidence="1">Belongs to the mannitol dehydrogenase family.</text>
</comment>
<evidence type="ECO:0000256" key="3">
    <source>
        <dbReference type="ARBA" id="ARBA00016219"/>
    </source>
</evidence>
<dbReference type="InterPro" id="IPR013118">
    <property type="entry name" value="Mannitol_DH_C"/>
</dbReference>
<evidence type="ECO:0000256" key="5">
    <source>
        <dbReference type="ARBA" id="ARBA00023027"/>
    </source>
</evidence>
<dbReference type="EMBL" id="FNPH01000001">
    <property type="protein sequence ID" value="SDY09973.1"/>
    <property type="molecule type" value="Genomic_DNA"/>
</dbReference>
<dbReference type="EC" id="1.1.1.17" evidence="2"/>
<evidence type="ECO:0000313" key="10">
    <source>
        <dbReference type="Proteomes" id="UP000242415"/>
    </source>
</evidence>
<dbReference type="InterPro" id="IPR013328">
    <property type="entry name" value="6PGD_dom2"/>
</dbReference>
<sequence>MALTASSPPGPSRPAAAPALLGLGALRRLPTPSRPLVRPGTVPAGIVHLGLGAFHRAHQAVYTERAVAEAGGDWGIVGVAPRNPDTVARLAAQDCLFSVTSLSGEGARTKVIGALAGVRHAAADPAAIVALLADPAIRVVTLTVTEKAYQLDPATGRLRPDGAVAADLTTGRPPLTVPGLLVRGLLARAAAGAGPVALVSCDNLPSNGRRLRGLVEQSLAYAAAPAAGAEWIREHVSFPGTMVDRIVPASTAGTLATAQRALGVADLAAVAGEPYLQWVIEDEFPGGRPAWERAGAVLTDDAGPWERLKLRALNGVHSATAYLGALAGRETIAEALTIPRLPEVLRRLIADDVAPSFTPPDGASTVEYGESVLERFANPAIGHRTVQVAMDGSQKLPQRVLHTILDRRAGGAEPRWAALVVAAWMRFVQGRADDGAELPLDDPLAPQIRAALAGAPDSAPGVVDALLGLGAVFPPELAEDAVTRRLIVEWLTALQRHGVEDALRTAAR</sequence>
<keyword evidence="10" id="KW-1185">Reference proteome</keyword>
<dbReference type="InterPro" id="IPR000669">
    <property type="entry name" value="Mannitol_DH"/>
</dbReference>
<evidence type="ECO:0000259" key="8">
    <source>
        <dbReference type="Pfam" id="PF08125"/>
    </source>
</evidence>
<comment type="catalytic activity">
    <reaction evidence="6">
        <text>D-mannitol 1-phosphate + NAD(+) = beta-D-fructose 6-phosphate + NADH + H(+)</text>
        <dbReference type="Rhea" id="RHEA:19661"/>
        <dbReference type="ChEBI" id="CHEBI:15378"/>
        <dbReference type="ChEBI" id="CHEBI:57540"/>
        <dbReference type="ChEBI" id="CHEBI:57634"/>
        <dbReference type="ChEBI" id="CHEBI:57945"/>
        <dbReference type="ChEBI" id="CHEBI:61381"/>
        <dbReference type="EC" id="1.1.1.17"/>
    </reaction>
</comment>
<dbReference type="SUPFAM" id="SSF51735">
    <property type="entry name" value="NAD(P)-binding Rossmann-fold domains"/>
    <property type="match status" value="1"/>
</dbReference>
<dbReference type="PRINTS" id="PR00084">
    <property type="entry name" value="MTLDHDRGNASE"/>
</dbReference>
<keyword evidence="4" id="KW-0560">Oxidoreductase</keyword>
<organism evidence="9 10">
    <name type="scientific">Micromonospora pattaloongensis</name>
    <dbReference type="NCBI Taxonomy" id="405436"/>
    <lineage>
        <taxon>Bacteria</taxon>
        <taxon>Bacillati</taxon>
        <taxon>Actinomycetota</taxon>
        <taxon>Actinomycetes</taxon>
        <taxon>Micromonosporales</taxon>
        <taxon>Micromonosporaceae</taxon>
        <taxon>Micromonospora</taxon>
    </lineage>
</organism>
<evidence type="ECO:0000313" key="9">
    <source>
        <dbReference type="EMBL" id="SDY09973.1"/>
    </source>
</evidence>
<dbReference type="GO" id="GO:0019594">
    <property type="term" value="P:mannitol metabolic process"/>
    <property type="evidence" value="ECO:0007669"/>
    <property type="project" value="InterPro"/>
</dbReference>
<feature type="domain" description="Mannitol dehydrogenase N-terminal" evidence="7">
    <location>
        <begin position="45"/>
        <end position="292"/>
    </location>
</feature>
<dbReference type="Pfam" id="PF08125">
    <property type="entry name" value="Mannitol_dh_C"/>
    <property type="match status" value="1"/>
</dbReference>
<dbReference type="Proteomes" id="UP000242415">
    <property type="component" value="Unassembled WGS sequence"/>
</dbReference>
<dbReference type="InterPro" id="IPR008927">
    <property type="entry name" value="6-PGluconate_DH-like_C_sf"/>
</dbReference>
<evidence type="ECO:0000259" key="7">
    <source>
        <dbReference type="Pfam" id="PF01232"/>
    </source>
</evidence>
<reference evidence="10" key="1">
    <citation type="submission" date="2016-10" db="EMBL/GenBank/DDBJ databases">
        <authorList>
            <person name="Varghese N."/>
            <person name="Submissions S."/>
        </authorList>
    </citation>
    <scope>NUCLEOTIDE SEQUENCE [LARGE SCALE GENOMIC DNA]</scope>
    <source>
        <strain evidence="10">DSM 45245</strain>
    </source>
</reference>
<evidence type="ECO:0000256" key="2">
    <source>
        <dbReference type="ARBA" id="ARBA00012939"/>
    </source>
</evidence>
<gene>
    <name evidence="9" type="ORF">SAMN05444365_101666</name>
</gene>
<dbReference type="Pfam" id="PF01232">
    <property type="entry name" value="Mannitol_dh"/>
    <property type="match status" value="1"/>
</dbReference>
<dbReference type="InterPro" id="IPR036291">
    <property type="entry name" value="NAD(P)-bd_dom_sf"/>
</dbReference>
<protein>
    <recommendedName>
        <fullName evidence="3">Mannitol-1-phosphate 5-dehydrogenase</fullName>
        <ecNumber evidence="2">1.1.1.17</ecNumber>
    </recommendedName>
</protein>
<proteinExistence type="inferred from homology"/>
<dbReference type="AlphaFoldDB" id="A0A1H3H309"/>
<evidence type="ECO:0000256" key="4">
    <source>
        <dbReference type="ARBA" id="ARBA00023002"/>
    </source>
</evidence>
<dbReference type="OrthoDB" id="271711at2"/>
<keyword evidence="5" id="KW-0520">NAD</keyword>
<dbReference type="PROSITE" id="PS00974">
    <property type="entry name" value="MANNITOL_DHGENASE"/>
    <property type="match status" value="1"/>
</dbReference>
<name>A0A1H3H309_9ACTN</name>
<dbReference type="InterPro" id="IPR013131">
    <property type="entry name" value="Mannitol_DH_N"/>
</dbReference>
<dbReference type="Gene3D" id="3.40.50.720">
    <property type="entry name" value="NAD(P)-binding Rossmann-like Domain"/>
    <property type="match status" value="1"/>
</dbReference>
<accession>A0A1H3H309</accession>
<dbReference type="InterPro" id="IPR050988">
    <property type="entry name" value="Mannitol_DH/Oxidoreductase"/>
</dbReference>
<evidence type="ECO:0000256" key="6">
    <source>
        <dbReference type="ARBA" id="ARBA00048615"/>
    </source>
</evidence>
<dbReference type="GO" id="GO:0008926">
    <property type="term" value="F:mannitol-1-phosphate 5-dehydrogenase activity"/>
    <property type="evidence" value="ECO:0007669"/>
    <property type="project" value="UniProtKB-EC"/>
</dbReference>
<dbReference type="InterPro" id="IPR023027">
    <property type="entry name" value="Mannitol_DH_CS"/>
</dbReference>
<dbReference type="Gene3D" id="1.10.1040.10">
    <property type="entry name" value="N-(1-d-carboxylethyl)-l-norvaline Dehydrogenase, domain 2"/>
    <property type="match status" value="1"/>
</dbReference>